<dbReference type="RefSeq" id="WP_153973932.1">
    <property type="nucleotide sequence ID" value="NZ_CP039268.1"/>
</dbReference>
<keyword evidence="2" id="KW-0645">Protease</keyword>
<dbReference type="OrthoDB" id="185963at2"/>
<sequence length="179" mass="19566">MSDEGPIRDDWPARLGRAMLFGAWVSGLASLGLFFHQWLERDHNPNPHPLSLQGADGVVEVTLRRNRAGHYVASGKINGEPVRFLIDTGATEVALSLDLAQRLDLRLGPEGTSHTANGITRAWPTRLARVELGDLVAHGVRASVLPNMPDDEVLLGMSFLKPLELIQRGDTLTLRGQLP</sequence>
<dbReference type="NCBIfam" id="TIGR02281">
    <property type="entry name" value="clan_AA_DTGA"/>
    <property type="match status" value="1"/>
</dbReference>
<name>A0A6I6E4Z4_THETI</name>
<dbReference type="SUPFAM" id="SSF50630">
    <property type="entry name" value="Acid proteases"/>
    <property type="match status" value="1"/>
</dbReference>
<dbReference type="InterPro" id="IPR001969">
    <property type="entry name" value="Aspartic_peptidase_AS"/>
</dbReference>
<dbReference type="PROSITE" id="PS00141">
    <property type="entry name" value="ASP_PROTEASE"/>
    <property type="match status" value="1"/>
</dbReference>
<dbReference type="InterPro" id="IPR034122">
    <property type="entry name" value="Retropepsin-like_bacterial"/>
</dbReference>
<proteinExistence type="predicted"/>
<dbReference type="CDD" id="cd05483">
    <property type="entry name" value="retropepsin_like_bacteria"/>
    <property type="match status" value="1"/>
</dbReference>
<keyword evidence="1" id="KW-1133">Transmembrane helix</keyword>
<evidence type="ECO:0000313" key="2">
    <source>
        <dbReference type="EMBL" id="QGU31733.1"/>
    </source>
</evidence>
<dbReference type="KEGG" id="ttp:E6P07_01225"/>
<evidence type="ECO:0000313" key="3">
    <source>
        <dbReference type="Proteomes" id="UP000426424"/>
    </source>
</evidence>
<dbReference type="Proteomes" id="UP000426424">
    <property type="component" value="Chromosome"/>
</dbReference>
<protein>
    <submittedName>
        <fullName evidence="2">TIGR02281 family clan AA aspartic protease</fullName>
        <ecNumber evidence="2">3.4.23.-</ecNumber>
    </submittedName>
</protein>
<dbReference type="GO" id="GO:0004190">
    <property type="term" value="F:aspartic-type endopeptidase activity"/>
    <property type="evidence" value="ECO:0007669"/>
    <property type="project" value="InterPro"/>
</dbReference>
<dbReference type="EC" id="3.4.23.-" evidence="2"/>
<keyword evidence="1" id="KW-0812">Transmembrane</keyword>
<dbReference type="Gene3D" id="2.40.70.10">
    <property type="entry name" value="Acid Proteases"/>
    <property type="match status" value="1"/>
</dbReference>
<reference evidence="2 3" key="1">
    <citation type="submission" date="2019-12" db="EMBL/GenBank/DDBJ databases">
        <title>The complete genome of the thermophilic, anoxygenic phototrophic gammaproteobacterium Thermochromatium tepidum.</title>
        <authorList>
            <person name="Sattley W.M."/>
            <person name="Swingley W.D."/>
            <person name="Burchell B.M."/>
            <person name="Gurbani S.A."/>
            <person name="Kujawa C.M."/>
            <person name="Nuccio D.A."/>
            <person name="Schladweiler J."/>
            <person name="Shaffer K.N."/>
            <person name="Stokes L.M."/>
            <person name="Touchman J.W."/>
            <person name="Blankenship R.E."/>
            <person name="Madigan M.T."/>
        </authorList>
    </citation>
    <scope>NUCLEOTIDE SEQUENCE [LARGE SCALE GENOMIC DNA]</scope>
    <source>
        <strain evidence="2 3">ATCC 43061</strain>
    </source>
</reference>
<dbReference type="EMBL" id="CP039268">
    <property type="protein sequence ID" value="QGU31733.1"/>
    <property type="molecule type" value="Genomic_DNA"/>
</dbReference>
<keyword evidence="1" id="KW-0472">Membrane</keyword>
<dbReference type="InterPro" id="IPR011969">
    <property type="entry name" value="Clan_AA_Asp_peptidase_C"/>
</dbReference>
<dbReference type="InterPro" id="IPR021109">
    <property type="entry name" value="Peptidase_aspartic_dom_sf"/>
</dbReference>
<dbReference type="Pfam" id="PF13975">
    <property type="entry name" value="gag-asp_proteas"/>
    <property type="match status" value="1"/>
</dbReference>
<keyword evidence="2" id="KW-0378">Hydrolase</keyword>
<evidence type="ECO:0000256" key="1">
    <source>
        <dbReference type="SAM" id="Phobius"/>
    </source>
</evidence>
<dbReference type="AlphaFoldDB" id="A0A6I6E4Z4"/>
<feature type="transmembrane region" description="Helical" evidence="1">
    <location>
        <begin position="20"/>
        <end position="39"/>
    </location>
</feature>
<keyword evidence="3" id="KW-1185">Reference proteome</keyword>
<gene>
    <name evidence="2" type="ORF">E6P07_01225</name>
</gene>
<dbReference type="GO" id="GO:0006508">
    <property type="term" value="P:proteolysis"/>
    <property type="evidence" value="ECO:0007669"/>
    <property type="project" value="UniProtKB-KW"/>
</dbReference>
<organism evidence="2 3">
    <name type="scientific">Thermochromatium tepidum ATCC 43061</name>
    <dbReference type="NCBI Taxonomy" id="316276"/>
    <lineage>
        <taxon>Bacteria</taxon>
        <taxon>Pseudomonadati</taxon>
        <taxon>Pseudomonadota</taxon>
        <taxon>Gammaproteobacteria</taxon>
        <taxon>Chromatiales</taxon>
        <taxon>Chromatiaceae</taxon>
        <taxon>Thermochromatium</taxon>
    </lineage>
</organism>
<accession>A0A6I6E4Z4</accession>